<protein>
    <submittedName>
        <fullName evidence="1">Uncharacterized protein</fullName>
    </submittedName>
</protein>
<evidence type="ECO:0000313" key="2">
    <source>
        <dbReference type="Proteomes" id="UP000195981"/>
    </source>
</evidence>
<dbReference type="Proteomes" id="UP000195981">
    <property type="component" value="Unassembled WGS sequence"/>
</dbReference>
<evidence type="ECO:0000313" key="1">
    <source>
        <dbReference type="EMBL" id="SLM94673.1"/>
    </source>
</evidence>
<dbReference type="OrthoDB" id="4377282at2"/>
<sequence>MCRPVTCKTCGKTTWAGCGNHIDAVRKSVPASQWCDGKHADGAGASAGSAPKQGFLQRILGR</sequence>
<organism evidence="1 2">
    <name type="scientific">Brachybacterium nesterenkovii</name>
    <dbReference type="NCBI Taxonomy" id="47847"/>
    <lineage>
        <taxon>Bacteria</taxon>
        <taxon>Bacillati</taxon>
        <taxon>Actinomycetota</taxon>
        <taxon>Actinomycetes</taxon>
        <taxon>Micrococcales</taxon>
        <taxon>Dermabacteraceae</taxon>
        <taxon>Brachybacterium</taxon>
    </lineage>
</organism>
<keyword evidence="2" id="KW-1185">Reference proteome</keyword>
<dbReference type="AlphaFoldDB" id="A0A1X6X6D6"/>
<accession>A0A1X6X6D6</accession>
<gene>
    <name evidence="1" type="ORF">FM110_11690</name>
</gene>
<dbReference type="PANTHER" id="PTHR34724:SF2">
    <property type="entry name" value="OS12G0596101 PROTEIN"/>
    <property type="match status" value="1"/>
</dbReference>
<dbReference type="PANTHER" id="PTHR34724">
    <property type="entry name" value="OS12G0596101 PROTEIN"/>
    <property type="match status" value="1"/>
</dbReference>
<proteinExistence type="predicted"/>
<name>A0A1X6X6D6_9MICO</name>
<dbReference type="EMBL" id="FWFG01000101">
    <property type="protein sequence ID" value="SLM94673.1"/>
    <property type="molecule type" value="Genomic_DNA"/>
</dbReference>
<reference evidence="1 2" key="1">
    <citation type="submission" date="2017-02" db="EMBL/GenBank/DDBJ databases">
        <authorList>
            <person name="Peterson S.W."/>
        </authorList>
    </citation>
    <scope>NUCLEOTIDE SEQUENCE [LARGE SCALE GENOMIC DNA]</scope>
    <source>
        <strain evidence="1 2">CIP104813</strain>
    </source>
</reference>
<dbReference type="RefSeq" id="WP_087104935.1">
    <property type="nucleotide sequence ID" value="NZ_FWFG01000101.1"/>
</dbReference>